<evidence type="ECO:0000256" key="2">
    <source>
        <dbReference type="RuleBase" id="RU003749"/>
    </source>
</evidence>
<dbReference type="Proteomes" id="UP001551675">
    <property type="component" value="Unassembled WGS sequence"/>
</dbReference>
<evidence type="ECO:0000259" key="3">
    <source>
        <dbReference type="PROSITE" id="PS50801"/>
    </source>
</evidence>
<protein>
    <recommendedName>
        <fullName evidence="2">Anti-sigma factor antagonist</fullName>
    </recommendedName>
</protein>
<dbReference type="RefSeq" id="WP_061261156.1">
    <property type="nucleotide sequence ID" value="NZ_JBFALK010000010.1"/>
</dbReference>
<comment type="caution">
    <text evidence="4">The sequence shown here is derived from an EMBL/GenBank/DDBJ whole genome shotgun (WGS) entry which is preliminary data.</text>
</comment>
<proteinExistence type="inferred from homology"/>
<evidence type="ECO:0000313" key="4">
    <source>
        <dbReference type="EMBL" id="MEV0970917.1"/>
    </source>
</evidence>
<dbReference type="EMBL" id="JBFALK010000010">
    <property type="protein sequence ID" value="MEV0970917.1"/>
    <property type="molecule type" value="Genomic_DNA"/>
</dbReference>
<organism evidence="4 5">
    <name type="scientific">Microtetraspora glauca</name>
    <dbReference type="NCBI Taxonomy" id="1996"/>
    <lineage>
        <taxon>Bacteria</taxon>
        <taxon>Bacillati</taxon>
        <taxon>Actinomycetota</taxon>
        <taxon>Actinomycetes</taxon>
        <taxon>Streptosporangiales</taxon>
        <taxon>Streptosporangiaceae</taxon>
        <taxon>Microtetraspora</taxon>
    </lineage>
</organism>
<evidence type="ECO:0000256" key="1">
    <source>
        <dbReference type="ARBA" id="ARBA00009013"/>
    </source>
</evidence>
<dbReference type="NCBIfam" id="TIGR00377">
    <property type="entry name" value="ant_ant_sig"/>
    <property type="match status" value="1"/>
</dbReference>
<evidence type="ECO:0000313" key="5">
    <source>
        <dbReference type="Proteomes" id="UP001551675"/>
    </source>
</evidence>
<dbReference type="CDD" id="cd07043">
    <property type="entry name" value="STAS_anti-anti-sigma_factors"/>
    <property type="match status" value="1"/>
</dbReference>
<dbReference type="PANTHER" id="PTHR33495:SF2">
    <property type="entry name" value="ANTI-SIGMA FACTOR ANTAGONIST TM_1081-RELATED"/>
    <property type="match status" value="1"/>
</dbReference>
<dbReference type="Gene3D" id="3.30.750.24">
    <property type="entry name" value="STAS domain"/>
    <property type="match status" value="1"/>
</dbReference>
<dbReference type="InterPro" id="IPR003658">
    <property type="entry name" value="Anti-sigma_ant"/>
</dbReference>
<sequence>MVWLDVAVEAEGPHAVIHPYGEIDLTTTGILWDTLDRVIQQASVPKIEVDMSDVSFMDCAGIRALIPIKQHAREQGGTFVLTHVPHVVERLLAAVGLDHELEPCEKPGWEPIRSMPFRGDGLGWPWTPSRP</sequence>
<name>A0ABV3GI08_MICGL</name>
<keyword evidence="5" id="KW-1185">Reference proteome</keyword>
<dbReference type="Pfam" id="PF01740">
    <property type="entry name" value="STAS"/>
    <property type="match status" value="1"/>
</dbReference>
<comment type="similarity">
    <text evidence="1 2">Belongs to the anti-sigma-factor antagonist family.</text>
</comment>
<reference evidence="4 5" key="1">
    <citation type="submission" date="2024-06" db="EMBL/GenBank/DDBJ databases">
        <title>The Natural Products Discovery Center: Release of the First 8490 Sequenced Strains for Exploring Actinobacteria Biosynthetic Diversity.</title>
        <authorList>
            <person name="Kalkreuter E."/>
            <person name="Kautsar S.A."/>
            <person name="Yang D."/>
            <person name="Bader C.D."/>
            <person name="Teijaro C.N."/>
            <person name="Fluegel L."/>
            <person name="Davis C.M."/>
            <person name="Simpson J.R."/>
            <person name="Lauterbach L."/>
            <person name="Steele A.D."/>
            <person name="Gui C."/>
            <person name="Meng S."/>
            <person name="Li G."/>
            <person name="Viehrig K."/>
            <person name="Ye F."/>
            <person name="Su P."/>
            <person name="Kiefer A.F."/>
            <person name="Nichols A."/>
            <person name="Cepeda A.J."/>
            <person name="Yan W."/>
            <person name="Fan B."/>
            <person name="Jiang Y."/>
            <person name="Adhikari A."/>
            <person name="Zheng C.-J."/>
            <person name="Schuster L."/>
            <person name="Cowan T.M."/>
            <person name="Smanski M.J."/>
            <person name="Chevrette M.G."/>
            <person name="De Carvalho L.P.S."/>
            <person name="Shen B."/>
        </authorList>
    </citation>
    <scope>NUCLEOTIDE SEQUENCE [LARGE SCALE GENOMIC DNA]</scope>
    <source>
        <strain evidence="4 5">NPDC050100</strain>
    </source>
</reference>
<gene>
    <name evidence="4" type="ORF">AB0I59_20000</name>
</gene>
<dbReference type="PANTHER" id="PTHR33495">
    <property type="entry name" value="ANTI-SIGMA FACTOR ANTAGONIST TM_1081-RELATED-RELATED"/>
    <property type="match status" value="1"/>
</dbReference>
<accession>A0ABV3GI08</accession>
<dbReference type="PROSITE" id="PS50801">
    <property type="entry name" value="STAS"/>
    <property type="match status" value="1"/>
</dbReference>
<dbReference type="InterPro" id="IPR036513">
    <property type="entry name" value="STAS_dom_sf"/>
</dbReference>
<dbReference type="InterPro" id="IPR002645">
    <property type="entry name" value="STAS_dom"/>
</dbReference>
<dbReference type="SUPFAM" id="SSF52091">
    <property type="entry name" value="SpoIIaa-like"/>
    <property type="match status" value="1"/>
</dbReference>
<feature type="domain" description="STAS" evidence="3">
    <location>
        <begin position="4"/>
        <end position="102"/>
    </location>
</feature>